<keyword evidence="4" id="KW-0233">DNA recombination</keyword>
<name>A0AAF1C0I7_9CHRO</name>
<evidence type="ECO:0000313" key="7">
    <source>
        <dbReference type="EMBL" id="WPF87622.1"/>
    </source>
</evidence>
<keyword evidence="2" id="KW-0815">Transposition</keyword>
<evidence type="ECO:0000256" key="1">
    <source>
        <dbReference type="ARBA" id="ARBA00008761"/>
    </source>
</evidence>
<comment type="similarity">
    <text evidence="1">In the C-terminal section; belongs to the transposase 35 family.</text>
</comment>
<organism evidence="7">
    <name type="scientific">Cyanobacterium aponinum AL20115</name>
    <dbReference type="NCBI Taxonomy" id="3090662"/>
    <lineage>
        <taxon>Bacteria</taxon>
        <taxon>Bacillati</taxon>
        <taxon>Cyanobacteriota</taxon>
        <taxon>Cyanophyceae</taxon>
        <taxon>Oscillatoriophycideae</taxon>
        <taxon>Chroococcales</taxon>
        <taxon>Geminocystaceae</taxon>
        <taxon>Cyanobacterium</taxon>
    </lineage>
</organism>
<dbReference type="InterPro" id="IPR010095">
    <property type="entry name" value="Cas12f1-like_TNB"/>
</dbReference>
<keyword evidence="3" id="KW-0238">DNA-binding</keyword>
<dbReference type="NCBIfam" id="TIGR01766">
    <property type="entry name" value="IS200/IS605 family accessory protein TnpB-like domain"/>
    <property type="match status" value="1"/>
</dbReference>
<evidence type="ECO:0000256" key="3">
    <source>
        <dbReference type="ARBA" id="ARBA00023125"/>
    </source>
</evidence>
<dbReference type="InterPro" id="IPR001959">
    <property type="entry name" value="Transposase"/>
</dbReference>
<dbReference type="GO" id="GO:0032196">
    <property type="term" value="P:transposition"/>
    <property type="evidence" value="ECO:0007669"/>
    <property type="project" value="UniProtKB-KW"/>
</dbReference>
<evidence type="ECO:0000256" key="4">
    <source>
        <dbReference type="ARBA" id="ARBA00023172"/>
    </source>
</evidence>
<evidence type="ECO:0000259" key="5">
    <source>
        <dbReference type="Pfam" id="PF01385"/>
    </source>
</evidence>
<gene>
    <name evidence="7" type="ORF">SAY89_12495</name>
</gene>
<dbReference type="Pfam" id="PF01385">
    <property type="entry name" value="OrfB_IS605"/>
    <property type="match status" value="1"/>
</dbReference>
<dbReference type="Pfam" id="PF07282">
    <property type="entry name" value="Cas12f1-like_TNB"/>
    <property type="match status" value="1"/>
</dbReference>
<evidence type="ECO:0000256" key="2">
    <source>
        <dbReference type="ARBA" id="ARBA00022578"/>
    </source>
</evidence>
<sequence length="395" mass="45538">MCFASKNLYNKANYNIRQSLIFCGEFSNYNLLDKVLKSTPEYRALPAKVAQQTLRNLEQNWSSFFAGIKEYKSHPEKFLGKPKLPKYKDKNGRHLVIYTAQAVSKKSLKQGLIKLSGLDFYFRTKIEGEKLLIVRVIPKNNYYIIEVIYEKEEVKAKEKIEKIASIDLGINNLIALTSNQQGFRPILINGRILKSINQFYNLKKAKLQKKLPLGQYWSNRLSLLTRKREEKINDYFHKVSSYLVNILLDSGIDTLVIGKNKNWKQKVELGKRNNQNFANIPHNKLIEKIKYKCELVGIKVRETEESYTSVASFLDLDEMPIYGKVPEGEKVKFSGERIKRGLYRSGSGKLINADVNASYNILRKAFPKAFVEGIERCVVHPRLVIPTKQKMKGST</sequence>
<accession>A0AAF1C0I7</accession>
<protein>
    <submittedName>
        <fullName evidence="7">Transposase</fullName>
    </submittedName>
</protein>
<feature type="domain" description="Probable transposase IS891/IS1136/IS1341" evidence="5">
    <location>
        <begin position="147"/>
        <end position="263"/>
    </location>
</feature>
<dbReference type="NCBIfam" id="NF040570">
    <property type="entry name" value="guided_TnpB"/>
    <property type="match status" value="1"/>
</dbReference>
<dbReference type="AlphaFoldDB" id="A0AAF1C0I7"/>
<reference evidence="7" key="1">
    <citation type="submission" date="2023-11" db="EMBL/GenBank/DDBJ databases">
        <title>Genome sequence of Cyanobacterium aponinum BCRC AL20115.</title>
        <authorList>
            <person name="Chang H.-Y."/>
            <person name="Lin K.-M."/>
            <person name="Hsueh H.-T."/>
            <person name="Chu H.-A."/>
            <person name="Kuo C.-H."/>
        </authorList>
    </citation>
    <scope>NUCLEOTIDE SEQUENCE</scope>
    <source>
        <strain evidence="7">AL20115</strain>
    </source>
</reference>
<proteinExistence type="inferred from homology"/>
<feature type="domain" description="Cas12f1-like TNB" evidence="6">
    <location>
        <begin position="282"/>
        <end position="361"/>
    </location>
</feature>
<dbReference type="GO" id="GO:0003677">
    <property type="term" value="F:DNA binding"/>
    <property type="evidence" value="ECO:0007669"/>
    <property type="project" value="UniProtKB-KW"/>
</dbReference>
<dbReference type="GO" id="GO:0006310">
    <property type="term" value="P:DNA recombination"/>
    <property type="evidence" value="ECO:0007669"/>
    <property type="project" value="UniProtKB-KW"/>
</dbReference>
<dbReference type="EMBL" id="CP138348">
    <property type="protein sequence ID" value="WPF87622.1"/>
    <property type="molecule type" value="Genomic_DNA"/>
</dbReference>
<evidence type="ECO:0000259" key="6">
    <source>
        <dbReference type="Pfam" id="PF07282"/>
    </source>
</evidence>